<dbReference type="Gene3D" id="3.90.830.10">
    <property type="entry name" value="Syntaxin Binding Protein 1, Chain A, domain 2"/>
    <property type="match status" value="1"/>
</dbReference>
<accession>A0AAV0BM24</accession>
<dbReference type="InterPro" id="IPR036045">
    <property type="entry name" value="Sec1-like_sf"/>
</dbReference>
<dbReference type="Gene3D" id="1.25.40.60">
    <property type="match status" value="1"/>
</dbReference>
<dbReference type="PIRSF" id="PIRSF005715">
    <property type="entry name" value="VPS45_Sec1"/>
    <property type="match status" value="1"/>
</dbReference>
<dbReference type="Proteomes" id="UP001153365">
    <property type="component" value="Unassembled WGS sequence"/>
</dbReference>
<proteinExistence type="inferred from homology"/>
<dbReference type="PANTHER" id="PTHR11679">
    <property type="entry name" value="VESICLE PROTEIN SORTING-ASSOCIATED"/>
    <property type="match status" value="1"/>
</dbReference>
<dbReference type="SUPFAM" id="SSF56815">
    <property type="entry name" value="Sec1/munc18-like (SM) proteins"/>
    <property type="match status" value="1"/>
</dbReference>
<reference evidence="2" key="1">
    <citation type="submission" date="2022-06" db="EMBL/GenBank/DDBJ databases">
        <authorList>
            <consortium name="SYNGENTA / RWTH Aachen University"/>
        </authorList>
    </citation>
    <scope>NUCLEOTIDE SEQUENCE</scope>
</reference>
<comment type="similarity">
    <text evidence="1">Belongs to the STXBP/unc-18/SEC1 family.</text>
</comment>
<evidence type="ECO:0000256" key="1">
    <source>
        <dbReference type="ARBA" id="ARBA00009884"/>
    </source>
</evidence>
<dbReference type="InterPro" id="IPR001619">
    <property type="entry name" value="Sec1-like"/>
</dbReference>
<dbReference type="AlphaFoldDB" id="A0AAV0BM24"/>
<protein>
    <submittedName>
        <fullName evidence="2">Sec1-like protein</fullName>
    </submittedName>
</protein>
<comment type="caution">
    <text evidence="2">The sequence shown here is derived from an EMBL/GenBank/DDBJ whole genome shotgun (WGS) entry which is preliminary data.</text>
</comment>
<dbReference type="Gene3D" id="3.40.50.1910">
    <property type="match status" value="1"/>
</dbReference>
<evidence type="ECO:0000313" key="3">
    <source>
        <dbReference type="Proteomes" id="UP001153365"/>
    </source>
</evidence>
<dbReference type="InterPro" id="IPR043127">
    <property type="entry name" value="Sec-1-like_dom3a"/>
</dbReference>
<dbReference type="EMBL" id="CALTRL010005838">
    <property type="protein sequence ID" value="CAH7687163.1"/>
    <property type="molecule type" value="Genomic_DNA"/>
</dbReference>
<dbReference type="Gene3D" id="3.40.50.2060">
    <property type="match status" value="1"/>
</dbReference>
<keyword evidence="3" id="KW-1185">Reference proteome</keyword>
<sequence length="698" mass="76773">MVRTLTLRDQQQRCLRSILSFNSSDSQHQLTDLSNNQQSSSTSIPEWKVLVIDKQSQDVLATTMRVQDLRSLGVTLHMQLNSDRPALQDVPAVYLVSPTRESIRRIAIDLQKGLYECFYLNFTSSLPRPLLEELASMVVENGSEGLVEQVYDQHLDFVVLEPNLFCLTSANPSSSISNEPQRTVYEILNDPKATEEDVESVADHVAKGLFSVVVTMAQLPIIRCPRGNAAEMVARKLDSKLRDYLLSSRNNNVFTSDNPRPVLVILDRNLDLIPMLSHSWTYQALINDVLELRLNRVTVEAPEAGRLQKKTYDLDSKDFFWAKNSAKPFPEVAEEIDSELTKYKSDAAEITRSTGIGDINDVSQIDITSNAVHLKAAITALPELTARKTTLDTHMNIATALLQGIKTRGLDTLFQMEESISKQNRQSLLEAIKDPEKNEPNDKLRLVLIYYLSNNEISKEDLNELEMALREAGVERIGILEYVKRVKEIMRMTSSMAASTFNLPGQQSSTGPGGELFRGFSSISNRLTDRLKEGGLGGGFENIISGVKNFLPARKDFAVTRLVEALMDPAVASNQALQDTDDYLSFDPRSGRAGTGSMIGGGNSGNKKNRIAFNEAIVFVVGGGGYVEASNLQEFANRSTSSNPGNSGTSNSLGAASNLNGISSFGGLGGGKVITYGSTEVLKPSQFLDSLDRLSKIL</sequence>
<gene>
    <name evidence="2" type="ORF">PPACK8108_LOCUS21900</name>
</gene>
<dbReference type="Pfam" id="PF00995">
    <property type="entry name" value="Sec1"/>
    <property type="match status" value="1"/>
</dbReference>
<dbReference type="InterPro" id="IPR043154">
    <property type="entry name" value="Sec-1-like_dom1"/>
</dbReference>
<dbReference type="GO" id="GO:0016192">
    <property type="term" value="P:vesicle-mediated transport"/>
    <property type="evidence" value="ECO:0007669"/>
    <property type="project" value="InterPro"/>
</dbReference>
<evidence type="ECO:0000313" key="2">
    <source>
        <dbReference type="EMBL" id="CAH7687163.1"/>
    </source>
</evidence>
<dbReference type="InterPro" id="IPR027482">
    <property type="entry name" value="Sec1-like_dom2"/>
</dbReference>
<organism evidence="2 3">
    <name type="scientific">Phakopsora pachyrhizi</name>
    <name type="common">Asian soybean rust disease fungus</name>
    <dbReference type="NCBI Taxonomy" id="170000"/>
    <lineage>
        <taxon>Eukaryota</taxon>
        <taxon>Fungi</taxon>
        <taxon>Dikarya</taxon>
        <taxon>Basidiomycota</taxon>
        <taxon>Pucciniomycotina</taxon>
        <taxon>Pucciniomycetes</taxon>
        <taxon>Pucciniales</taxon>
        <taxon>Phakopsoraceae</taxon>
        <taxon>Phakopsora</taxon>
    </lineage>
</organism>
<name>A0AAV0BM24_PHAPC</name>